<dbReference type="SMART" id="SM00320">
    <property type="entry name" value="WD40"/>
    <property type="match status" value="5"/>
</dbReference>
<keyword evidence="11" id="KW-1185">Reference proteome</keyword>
<feature type="region of interest" description="Disordered" evidence="9">
    <location>
        <begin position="381"/>
        <end position="409"/>
    </location>
</feature>
<feature type="region of interest" description="Disordered" evidence="9">
    <location>
        <begin position="223"/>
        <end position="242"/>
    </location>
</feature>
<evidence type="ECO:0000256" key="8">
    <source>
        <dbReference type="RuleBase" id="RU365004"/>
    </source>
</evidence>
<comment type="similarity">
    <text evidence="1 8">Belongs to the WD repeat DDB2/WDR76 family.</text>
</comment>
<evidence type="ECO:0000313" key="11">
    <source>
        <dbReference type="Proteomes" id="UP000313359"/>
    </source>
</evidence>
<name>A0A5C2SR16_9APHY</name>
<keyword evidence="6 8" id="KW-0238">DNA-binding</keyword>
<feature type="compositionally biased region" description="Polar residues" evidence="9">
    <location>
        <begin position="381"/>
        <end position="400"/>
    </location>
</feature>
<evidence type="ECO:0000256" key="9">
    <source>
        <dbReference type="SAM" id="MobiDB-lite"/>
    </source>
</evidence>
<feature type="compositionally biased region" description="Basic and acidic residues" evidence="9">
    <location>
        <begin position="85"/>
        <end position="117"/>
    </location>
</feature>
<dbReference type="InterPro" id="IPR050853">
    <property type="entry name" value="WD_repeat_DNA-damage-binding"/>
</dbReference>
<keyword evidence="5 8" id="KW-0227">DNA damage</keyword>
<dbReference type="InterPro" id="IPR001680">
    <property type="entry name" value="WD40_rpt"/>
</dbReference>
<dbReference type="Proteomes" id="UP000313359">
    <property type="component" value="Unassembled WGS sequence"/>
</dbReference>
<dbReference type="PANTHER" id="PTHR14773:SF0">
    <property type="entry name" value="WD REPEAT-CONTAINING PROTEIN 76"/>
    <property type="match status" value="1"/>
</dbReference>
<gene>
    <name evidence="10" type="ORF">L227DRAFT_590519</name>
</gene>
<dbReference type="PANTHER" id="PTHR14773">
    <property type="entry name" value="WD REPEAT-CONTAINING PROTEIN 76"/>
    <property type="match status" value="1"/>
</dbReference>
<evidence type="ECO:0000256" key="5">
    <source>
        <dbReference type="ARBA" id="ARBA00022763"/>
    </source>
</evidence>
<dbReference type="PROSITE" id="PS50082">
    <property type="entry name" value="WD_REPEATS_2"/>
    <property type="match status" value="1"/>
</dbReference>
<comment type="function">
    <text evidence="8">DNA-binding protein that binds to both single- and double-stranded DNA. Binds preferentially to UV-damaged DNA. May be involved in DNA-metabolic processes.</text>
</comment>
<dbReference type="GO" id="GO:0006974">
    <property type="term" value="P:DNA damage response"/>
    <property type="evidence" value="ECO:0007669"/>
    <property type="project" value="UniProtKB-KW"/>
</dbReference>
<dbReference type="PROSITE" id="PS50294">
    <property type="entry name" value="WD_REPEATS_REGION"/>
    <property type="match status" value="1"/>
</dbReference>
<reference evidence="10" key="1">
    <citation type="journal article" date="2018" name="Genome Biol. Evol.">
        <title>Genomics and development of Lentinus tigrinus, a white-rot wood-decaying mushroom with dimorphic fruiting bodies.</title>
        <authorList>
            <person name="Wu B."/>
            <person name="Xu Z."/>
            <person name="Knudson A."/>
            <person name="Carlson A."/>
            <person name="Chen N."/>
            <person name="Kovaka S."/>
            <person name="LaButti K."/>
            <person name="Lipzen A."/>
            <person name="Pennachio C."/>
            <person name="Riley R."/>
            <person name="Schakwitz W."/>
            <person name="Umezawa K."/>
            <person name="Ohm R.A."/>
            <person name="Grigoriev I.V."/>
            <person name="Nagy L.G."/>
            <person name="Gibbons J."/>
            <person name="Hibbett D."/>
        </authorList>
    </citation>
    <scope>NUCLEOTIDE SEQUENCE [LARGE SCALE GENOMIC DNA]</scope>
    <source>
        <strain evidence="10">ALCF2SS1-6</strain>
    </source>
</reference>
<dbReference type="PROSITE" id="PS00678">
    <property type="entry name" value="WD_REPEATS_1"/>
    <property type="match status" value="1"/>
</dbReference>
<dbReference type="InterPro" id="IPR015943">
    <property type="entry name" value="WD40/YVTN_repeat-like_dom_sf"/>
</dbReference>
<evidence type="ECO:0000313" key="10">
    <source>
        <dbReference type="EMBL" id="RPD66305.1"/>
    </source>
</evidence>
<evidence type="ECO:0000256" key="6">
    <source>
        <dbReference type="ARBA" id="ARBA00023125"/>
    </source>
</evidence>
<dbReference type="OrthoDB" id="9890280at2759"/>
<feature type="region of interest" description="Disordered" evidence="9">
    <location>
        <begin position="36"/>
        <end position="130"/>
    </location>
</feature>
<keyword evidence="4" id="KW-0677">Repeat</keyword>
<dbReference type="AlphaFoldDB" id="A0A5C2SR16"/>
<evidence type="ECO:0000256" key="4">
    <source>
        <dbReference type="ARBA" id="ARBA00022737"/>
    </source>
</evidence>
<dbReference type="EMBL" id="ML122251">
    <property type="protein sequence ID" value="RPD66305.1"/>
    <property type="molecule type" value="Genomic_DNA"/>
</dbReference>
<evidence type="ECO:0000256" key="1">
    <source>
        <dbReference type="ARBA" id="ARBA00005434"/>
    </source>
</evidence>
<protein>
    <recommendedName>
        <fullName evidence="2 8">DNA damage-binding protein CMR1</fullName>
    </recommendedName>
</protein>
<dbReference type="InterPro" id="IPR036322">
    <property type="entry name" value="WD40_repeat_dom_sf"/>
</dbReference>
<dbReference type="GO" id="GO:0003677">
    <property type="term" value="F:DNA binding"/>
    <property type="evidence" value="ECO:0007669"/>
    <property type="project" value="UniProtKB-UniRule"/>
</dbReference>
<organism evidence="10 11">
    <name type="scientific">Lentinus tigrinus ALCF2SS1-6</name>
    <dbReference type="NCBI Taxonomy" id="1328759"/>
    <lineage>
        <taxon>Eukaryota</taxon>
        <taxon>Fungi</taxon>
        <taxon>Dikarya</taxon>
        <taxon>Basidiomycota</taxon>
        <taxon>Agaricomycotina</taxon>
        <taxon>Agaricomycetes</taxon>
        <taxon>Polyporales</taxon>
        <taxon>Polyporaceae</taxon>
        <taxon>Lentinus</taxon>
    </lineage>
</organism>
<feature type="repeat" description="WD" evidence="7">
    <location>
        <begin position="440"/>
        <end position="470"/>
    </location>
</feature>
<sequence>MSDTSDYEQQRQATIARNRELMAQIGLTDAASAIKSIKHTKSAAKPVQPRVKKPKEPPMPTRQSSRLRRTPIDPNESPAAKRKREREEEHRRRQEEEERLEAAEREREAKRPRHNDLDLSTLAEDASPEELSELRATLQVVLKTPRPRGISGDDAYVFEKDKQDKAEVEALKEKLGKLKIVARAKVTQDRIYSAAYHPEPTKDLIFFGDKHGQLGIWDARAPIDDAEDDDDGGPPPEDREGGKYYRLQMHWPATSKSSISSLKFDPIDSFSVYTSAYDCTIRTLSLASGIATEIFATDDELITCIDLPPHGHEMWISDGAGGLTHMDLRAGRAHAKRYQLSDQKIGSVSVNPTRPHFLVTASNSRELKVWDTRMLETLSGRTLRSAPNSVGSASPRSPSKSKGRAPSVMLGAPNLVDKEAVDKLLETKHGKTTMRARWLHGKSVSSAYWDPRGRSIVSTSYDDTIRLWDIPPMWFDKDAPFSSSRPFSQIKHNCQTGKWLTVLKAQWTPNPDVYPHFTIANMDHSLDIFSCRGDHIAKLADKSKITAVQAVTCSHPSIVERVASGNGSGRCVLWAPEDS</sequence>
<evidence type="ECO:0000256" key="2">
    <source>
        <dbReference type="ARBA" id="ARBA00021132"/>
    </source>
</evidence>
<proteinExistence type="inferred from homology"/>
<dbReference type="Gene3D" id="2.130.10.10">
    <property type="entry name" value="YVTN repeat-like/Quinoprotein amine dehydrogenase"/>
    <property type="match status" value="2"/>
</dbReference>
<evidence type="ECO:0000256" key="7">
    <source>
        <dbReference type="PROSITE-ProRule" id="PRU00221"/>
    </source>
</evidence>
<dbReference type="GO" id="GO:0005634">
    <property type="term" value="C:nucleus"/>
    <property type="evidence" value="ECO:0007669"/>
    <property type="project" value="TreeGrafter"/>
</dbReference>
<dbReference type="GO" id="GO:2000001">
    <property type="term" value="P:regulation of DNA damage checkpoint"/>
    <property type="evidence" value="ECO:0007669"/>
    <property type="project" value="TreeGrafter"/>
</dbReference>
<evidence type="ECO:0000256" key="3">
    <source>
        <dbReference type="ARBA" id="ARBA00022574"/>
    </source>
</evidence>
<keyword evidence="3 7" id="KW-0853">WD repeat</keyword>
<dbReference type="Pfam" id="PF00400">
    <property type="entry name" value="WD40"/>
    <property type="match status" value="1"/>
</dbReference>
<dbReference type="STRING" id="1328759.A0A5C2SR16"/>
<dbReference type="InterPro" id="IPR019775">
    <property type="entry name" value="WD40_repeat_CS"/>
</dbReference>
<dbReference type="SUPFAM" id="SSF50978">
    <property type="entry name" value="WD40 repeat-like"/>
    <property type="match status" value="1"/>
</dbReference>
<accession>A0A5C2SR16</accession>